<gene>
    <name evidence="1" type="ORF">FQN60_010020</name>
</gene>
<evidence type="ECO:0000313" key="2">
    <source>
        <dbReference type="Proteomes" id="UP000327493"/>
    </source>
</evidence>
<comment type="caution">
    <text evidence="1">The sequence shown here is derived from an EMBL/GenBank/DDBJ whole genome shotgun (WGS) entry which is preliminary data.</text>
</comment>
<proteinExistence type="predicted"/>
<protein>
    <submittedName>
        <fullName evidence="1">Uncharacterized protein</fullName>
    </submittedName>
</protein>
<accession>A0A5J5D7X5</accession>
<reference evidence="1 2" key="1">
    <citation type="submission" date="2019-08" db="EMBL/GenBank/DDBJ databases">
        <title>A chromosome-level genome assembly, high-density linkage maps, and genome scans reveal the genomic architecture of hybrid incompatibilities underlying speciation via character displacement in darters (Percidae: Etheostominae).</title>
        <authorList>
            <person name="Moran R.L."/>
            <person name="Catchen J.M."/>
            <person name="Fuller R.C."/>
        </authorList>
    </citation>
    <scope>NUCLEOTIDE SEQUENCE [LARGE SCALE GENOMIC DNA]</scope>
    <source>
        <strain evidence="1">EspeVRDwgs_2016</strain>
        <tissue evidence="1">Muscle</tissue>
    </source>
</reference>
<dbReference type="AlphaFoldDB" id="A0A5J5D7X5"/>
<organism evidence="1 2">
    <name type="scientific">Etheostoma spectabile</name>
    <name type="common">orangethroat darter</name>
    <dbReference type="NCBI Taxonomy" id="54343"/>
    <lineage>
        <taxon>Eukaryota</taxon>
        <taxon>Metazoa</taxon>
        <taxon>Chordata</taxon>
        <taxon>Craniata</taxon>
        <taxon>Vertebrata</taxon>
        <taxon>Euteleostomi</taxon>
        <taxon>Actinopterygii</taxon>
        <taxon>Neopterygii</taxon>
        <taxon>Teleostei</taxon>
        <taxon>Neoteleostei</taxon>
        <taxon>Acanthomorphata</taxon>
        <taxon>Eupercaria</taxon>
        <taxon>Perciformes</taxon>
        <taxon>Percoidei</taxon>
        <taxon>Percidae</taxon>
        <taxon>Etheostomatinae</taxon>
        <taxon>Etheostoma</taxon>
    </lineage>
</organism>
<dbReference type="EMBL" id="VOFY01000010">
    <property type="protein sequence ID" value="KAA8588675.1"/>
    <property type="molecule type" value="Genomic_DNA"/>
</dbReference>
<keyword evidence="2" id="KW-1185">Reference proteome</keyword>
<evidence type="ECO:0000313" key="1">
    <source>
        <dbReference type="EMBL" id="KAA8588675.1"/>
    </source>
</evidence>
<dbReference type="Proteomes" id="UP000327493">
    <property type="component" value="Chromosome 10"/>
</dbReference>
<sequence length="161" mass="17417">MEKIPGRLSQQQLVCDEEKLSKELFPATAFSLRRADQGGHGVSEGSERFEDGRLPSRTLVLLSSKDSKPCGVGLEAKVVLTRGVSCEGVPGENLKLSVHLACAPHHSGSREDPINTLDAFAGRLDFLHKRPGLAFLRKLPHSIAGKFITLPHVVVRAVGHP</sequence>
<name>A0A5J5D7X5_9PERO</name>